<dbReference type="InterPro" id="IPR050351">
    <property type="entry name" value="BphY/WalK/GraS-like"/>
</dbReference>
<dbReference type="Gene3D" id="1.10.287.130">
    <property type="match status" value="1"/>
</dbReference>
<dbReference type="SUPFAM" id="SSF55874">
    <property type="entry name" value="ATPase domain of HSP90 chaperone/DNA topoisomerase II/histidine kinase"/>
    <property type="match status" value="1"/>
</dbReference>
<name>A0A9D2T3Q2_9FIRM</name>
<evidence type="ECO:0000313" key="10">
    <source>
        <dbReference type="EMBL" id="HJC45357.1"/>
    </source>
</evidence>
<dbReference type="PROSITE" id="PS50109">
    <property type="entry name" value="HIS_KIN"/>
    <property type="match status" value="1"/>
</dbReference>
<dbReference type="CDD" id="cd00082">
    <property type="entry name" value="HisKA"/>
    <property type="match status" value="1"/>
</dbReference>
<dbReference type="GO" id="GO:0000156">
    <property type="term" value="F:phosphorelay response regulator activity"/>
    <property type="evidence" value="ECO:0007669"/>
    <property type="project" value="TreeGrafter"/>
</dbReference>
<dbReference type="InterPro" id="IPR036097">
    <property type="entry name" value="HisK_dim/P_sf"/>
</dbReference>
<keyword evidence="8" id="KW-0812">Transmembrane</keyword>
<dbReference type="AlphaFoldDB" id="A0A9D2T3Q2"/>
<evidence type="ECO:0000313" key="11">
    <source>
        <dbReference type="Proteomes" id="UP000823906"/>
    </source>
</evidence>
<dbReference type="Gene3D" id="3.30.565.10">
    <property type="entry name" value="Histidine kinase-like ATPase, C-terminal domain"/>
    <property type="match status" value="1"/>
</dbReference>
<dbReference type="GO" id="GO:0000155">
    <property type="term" value="F:phosphorelay sensor kinase activity"/>
    <property type="evidence" value="ECO:0007669"/>
    <property type="project" value="InterPro"/>
</dbReference>
<evidence type="ECO:0000256" key="1">
    <source>
        <dbReference type="ARBA" id="ARBA00000085"/>
    </source>
</evidence>
<evidence type="ECO:0000256" key="4">
    <source>
        <dbReference type="ARBA" id="ARBA00022679"/>
    </source>
</evidence>
<evidence type="ECO:0000256" key="5">
    <source>
        <dbReference type="ARBA" id="ARBA00022777"/>
    </source>
</evidence>
<keyword evidence="4" id="KW-0808">Transferase</keyword>
<dbReference type="PANTHER" id="PTHR42878">
    <property type="entry name" value="TWO-COMPONENT HISTIDINE KINASE"/>
    <property type="match status" value="1"/>
</dbReference>
<dbReference type="InterPro" id="IPR003661">
    <property type="entry name" value="HisK_dim/P_dom"/>
</dbReference>
<evidence type="ECO:0000256" key="3">
    <source>
        <dbReference type="ARBA" id="ARBA00012438"/>
    </source>
</evidence>
<dbReference type="InterPro" id="IPR036890">
    <property type="entry name" value="HATPase_C_sf"/>
</dbReference>
<dbReference type="EC" id="2.7.13.3" evidence="3"/>
<feature type="region of interest" description="Disordered" evidence="7">
    <location>
        <begin position="342"/>
        <end position="365"/>
    </location>
</feature>
<evidence type="ECO:0000256" key="8">
    <source>
        <dbReference type="SAM" id="Phobius"/>
    </source>
</evidence>
<comment type="catalytic activity">
    <reaction evidence="1">
        <text>ATP + protein L-histidine = ADP + protein N-phospho-L-histidine.</text>
        <dbReference type="EC" id="2.7.13.3"/>
    </reaction>
</comment>
<keyword evidence="6" id="KW-0902">Two-component regulatory system</keyword>
<dbReference type="SMART" id="SM00388">
    <property type="entry name" value="HisKA"/>
    <property type="match status" value="1"/>
</dbReference>
<dbReference type="GO" id="GO:0030295">
    <property type="term" value="F:protein kinase activator activity"/>
    <property type="evidence" value="ECO:0007669"/>
    <property type="project" value="TreeGrafter"/>
</dbReference>
<organism evidence="10 11">
    <name type="scientific">Candidatus Faecalibacterium faecigallinarum</name>
    <dbReference type="NCBI Taxonomy" id="2838577"/>
    <lineage>
        <taxon>Bacteria</taxon>
        <taxon>Bacillati</taxon>
        <taxon>Bacillota</taxon>
        <taxon>Clostridia</taxon>
        <taxon>Eubacteriales</taxon>
        <taxon>Oscillospiraceae</taxon>
        <taxon>Faecalibacterium</taxon>
    </lineage>
</organism>
<dbReference type="Pfam" id="PF00512">
    <property type="entry name" value="HisKA"/>
    <property type="match status" value="1"/>
</dbReference>
<proteinExistence type="predicted"/>
<dbReference type="SUPFAM" id="SSF47384">
    <property type="entry name" value="Homodimeric domain of signal transducing histidine kinase"/>
    <property type="match status" value="1"/>
</dbReference>
<sequence>MNLRSFLKGTLLMTVSAALIALVTVVGFLAFIYYNSSGGRDWGVPIQQVSDALDRDGTEYRFKGEELLETGCWAMLLDQQGQVVWSFRKPQEVPEQYTVADVAAFTRWYLQDYPVQCWVREDGLLVVGSPKGSLWKHDIAMDIRTLLQTPFWFGGIFLLALGCVLGLSYRAARYWFRQAQQARDAARSEWINGVSHDIRTPLSVVMGYAAQLEEAPDLSPTRQKQAAIIRTQSQAIRDLVNDLNLTMRLDCAMQPLRKETVHPDSFLRQTAADFLNGGMAEGFPLEMDLPAKPLPAVEADPFLLRRAVNNLLTNCVRHNAPGCSIRLGARARQGGLVLWVEGGTPAAPPAPAGPDHPLEPDGGAAHGTGLRLVAQIAAAHSGQASFYVGPPFRCELWLPLGQIKSGP</sequence>
<feature type="transmembrane region" description="Helical" evidence="8">
    <location>
        <begin position="151"/>
        <end position="169"/>
    </location>
</feature>
<feature type="domain" description="Histidine kinase" evidence="9">
    <location>
        <begin position="193"/>
        <end position="402"/>
    </location>
</feature>
<evidence type="ECO:0000259" key="9">
    <source>
        <dbReference type="PROSITE" id="PS50109"/>
    </source>
</evidence>
<feature type="transmembrane region" description="Helical" evidence="8">
    <location>
        <begin position="12"/>
        <end position="34"/>
    </location>
</feature>
<dbReference type="EMBL" id="DWWN01000032">
    <property type="protein sequence ID" value="HJC45357.1"/>
    <property type="molecule type" value="Genomic_DNA"/>
</dbReference>
<comment type="subcellular location">
    <subcellularLocation>
        <location evidence="2">Membrane</location>
    </subcellularLocation>
</comment>
<dbReference type="PANTHER" id="PTHR42878:SF14">
    <property type="entry name" value="OSMOLARITY TWO-COMPONENT SYSTEM PROTEIN SSK1"/>
    <property type="match status" value="1"/>
</dbReference>
<dbReference type="InterPro" id="IPR005467">
    <property type="entry name" value="His_kinase_dom"/>
</dbReference>
<evidence type="ECO:0000256" key="7">
    <source>
        <dbReference type="SAM" id="MobiDB-lite"/>
    </source>
</evidence>
<accession>A0A9D2T3Q2</accession>
<gene>
    <name evidence="10" type="ORF">H9703_04370</name>
</gene>
<keyword evidence="8" id="KW-0472">Membrane</keyword>
<reference evidence="10" key="1">
    <citation type="journal article" date="2021" name="PeerJ">
        <title>Extensive microbial diversity within the chicken gut microbiome revealed by metagenomics and culture.</title>
        <authorList>
            <person name="Gilroy R."/>
            <person name="Ravi A."/>
            <person name="Getino M."/>
            <person name="Pursley I."/>
            <person name="Horton D.L."/>
            <person name="Alikhan N.F."/>
            <person name="Baker D."/>
            <person name="Gharbi K."/>
            <person name="Hall N."/>
            <person name="Watson M."/>
            <person name="Adriaenssens E.M."/>
            <person name="Foster-Nyarko E."/>
            <person name="Jarju S."/>
            <person name="Secka A."/>
            <person name="Antonio M."/>
            <person name="Oren A."/>
            <person name="Chaudhuri R.R."/>
            <person name="La Ragione R."/>
            <person name="Hildebrand F."/>
            <person name="Pallen M.J."/>
        </authorList>
    </citation>
    <scope>NUCLEOTIDE SEQUENCE</scope>
    <source>
        <strain evidence="10">ChiSjej5B23-2810</strain>
    </source>
</reference>
<protein>
    <recommendedName>
        <fullName evidence="3">histidine kinase</fullName>
        <ecNumber evidence="3">2.7.13.3</ecNumber>
    </recommendedName>
</protein>
<keyword evidence="8" id="KW-1133">Transmembrane helix</keyword>
<reference evidence="10" key="2">
    <citation type="submission" date="2021-04" db="EMBL/GenBank/DDBJ databases">
        <authorList>
            <person name="Gilroy R."/>
        </authorList>
    </citation>
    <scope>NUCLEOTIDE SEQUENCE</scope>
    <source>
        <strain evidence="10">ChiSjej5B23-2810</strain>
    </source>
</reference>
<evidence type="ECO:0000256" key="2">
    <source>
        <dbReference type="ARBA" id="ARBA00004370"/>
    </source>
</evidence>
<dbReference type="Proteomes" id="UP000823906">
    <property type="component" value="Unassembled WGS sequence"/>
</dbReference>
<evidence type="ECO:0000256" key="6">
    <source>
        <dbReference type="ARBA" id="ARBA00023012"/>
    </source>
</evidence>
<comment type="caution">
    <text evidence="10">The sequence shown here is derived from an EMBL/GenBank/DDBJ whole genome shotgun (WGS) entry which is preliminary data.</text>
</comment>
<keyword evidence="5 10" id="KW-0418">Kinase</keyword>
<dbReference type="GO" id="GO:0007234">
    <property type="term" value="P:osmosensory signaling via phosphorelay pathway"/>
    <property type="evidence" value="ECO:0007669"/>
    <property type="project" value="TreeGrafter"/>
</dbReference>